<dbReference type="GO" id="GO:0005886">
    <property type="term" value="C:plasma membrane"/>
    <property type="evidence" value="ECO:0007669"/>
    <property type="project" value="UniProtKB-SubCell"/>
</dbReference>
<feature type="transmembrane region" description="Helical" evidence="7">
    <location>
        <begin position="184"/>
        <end position="202"/>
    </location>
</feature>
<feature type="transmembrane region" description="Helical" evidence="7">
    <location>
        <begin position="6"/>
        <end position="31"/>
    </location>
</feature>
<accession>A0A7J3M4H9</accession>
<dbReference type="AlphaFoldDB" id="A0A7J3M4H9"/>
<proteinExistence type="inferred from homology"/>
<evidence type="ECO:0000256" key="2">
    <source>
        <dbReference type="ARBA" id="ARBA00009784"/>
    </source>
</evidence>
<keyword evidence="4 7" id="KW-0812">Transmembrane</keyword>
<keyword evidence="3" id="KW-1003">Cell membrane</keyword>
<feature type="transmembrane region" description="Helical" evidence="7">
    <location>
        <begin position="52"/>
        <end position="72"/>
    </location>
</feature>
<protein>
    <recommendedName>
        <fullName evidence="7">UPF0056 membrane protein</fullName>
    </recommendedName>
</protein>
<comment type="similarity">
    <text evidence="2 7">Belongs to the UPF0056 (MarC) family.</text>
</comment>
<dbReference type="InterPro" id="IPR002771">
    <property type="entry name" value="Multi_antbiot-R_MarC"/>
</dbReference>
<dbReference type="NCBIfam" id="TIGR00427">
    <property type="entry name" value="NAAT family transporter"/>
    <property type="match status" value="1"/>
</dbReference>
<evidence type="ECO:0000256" key="1">
    <source>
        <dbReference type="ARBA" id="ARBA00004651"/>
    </source>
</evidence>
<feature type="transmembrane region" description="Helical" evidence="7">
    <location>
        <begin position="146"/>
        <end position="163"/>
    </location>
</feature>
<evidence type="ECO:0000256" key="7">
    <source>
        <dbReference type="RuleBase" id="RU362048"/>
    </source>
</evidence>
<evidence type="ECO:0000256" key="5">
    <source>
        <dbReference type="ARBA" id="ARBA00022989"/>
    </source>
</evidence>
<sequence>MESLATAITFFLKSFLTLFVIVDPPGNLPIFIALTERFEERIRQKISKRMTIVALAILLATMIFGEGILEFFHVSINSLRVAGGILLFIISVDILLGRIAREKYASMAEKSAEIDAIAVFPLALPLYTGPGAITVGIVMFSQAEGILLKSIVILSAVLVYVFVRLSHLYTGFIIKLLGKSGADIVAKVLAIFLAAIGIELVFEGLKDEFLV</sequence>
<keyword evidence="5 7" id="KW-1133">Transmembrane helix</keyword>
<evidence type="ECO:0000256" key="3">
    <source>
        <dbReference type="ARBA" id="ARBA00022475"/>
    </source>
</evidence>
<keyword evidence="6 7" id="KW-0472">Membrane</keyword>
<feature type="transmembrane region" description="Helical" evidence="7">
    <location>
        <begin position="117"/>
        <end position="140"/>
    </location>
</feature>
<reference evidence="8" key="1">
    <citation type="journal article" date="2020" name="mSystems">
        <title>Genome- and Community-Level Interaction Insights into Carbon Utilization and Element Cycling Functions of Hydrothermarchaeota in Hydrothermal Sediment.</title>
        <authorList>
            <person name="Zhou Z."/>
            <person name="Liu Y."/>
            <person name="Xu W."/>
            <person name="Pan J."/>
            <person name="Luo Z.H."/>
            <person name="Li M."/>
        </authorList>
    </citation>
    <scope>NUCLEOTIDE SEQUENCE [LARGE SCALE GENOMIC DNA]</scope>
    <source>
        <strain evidence="8">SpSt-587</strain>
    </source>
</reference>
<dbReference type="Pfam" id="PF01914">
    <property type="entry name" value="MarC"/>
    <property type="match status" value="1"/>
</dbReference>
<dbReference type="PANTHER" id="PTHR33508:SF1">
    <property type="entry name" value="UPF0056 MEMBRANE PROTEIN YHCE"/>
    <property type="match status" value="1"/>
</dbReference>
<organism evidence="8">
    <name type="scientific">Archaeoglobus fulgidus</name>
    <dbReference type="NCBI Taxonomy" id="2234"/>
    <lineage>
        <taxon>Archaea</taxon>
        <taxon>Methanobacteriati</taxon>
        <taxon>Methanobacteriota</taxon>
        <taxon>Archaeoglobi</taxon>
        <taxon>Archaeoglobales</taxon>
        <taxon>Archaeoglobaceae</taxon>
        <taxon>Archaeoglobus</taxon>
    </lineage>
</organism>
<comment type="caution">
    <text evidence="8">The sequence shown here is derived from an EMBL/GenBank/DDBJ whole genome shotgun (WGS) entry which is preliminary data.</text>
</comment>
<comment type="subcellular location">
    <subcellularLocation>
        <location evidence="1 7">Cell membrane</location>
        <topology evidence="1 7">Multi-pass membrane protein</topology>
    </subcellularLocation>
</comment>
<evidence type="ECO:0000313" key="8">
    <source>
        <dbReference type="EMBL" id="HGT83225.1"/>
    </source>
</evidence>
<evidence type="ECO:0000256" key="4">
    <source>
        <dbReference type="ARBA" id="ARBA00022692"/>
    </source>
</evidence>
<gene>
    <name evidence="8" type="ORF">ENT52_05810</name>
</gene>
<evidence type="ECO:0000256" key="6">
    <source>
        <dbReference type="ARBA" id="ARBA00023136"/>
    </source>
</evidence>
<name>A0A7J3M4H9_ARCFL</name>
<feature type="transmembrane region" description="Helical" evidence="7">
    <location>
        <begin position="78"/>
        <end position="96"/>
    </location>
</feature>
<dbReference type="EMBL" id="DSYZ01000110">
    <property type="protein sequence ID" value="HGT83225.1"/>
    <property type="molecule type" value="Genomic_DNA"/>
</dbReference>
<dbReference type="PANTHER" id="PTHR33508">
    <property type="entry name" value="UPF0056 MEMBRANE PROTEIN YHCE"/>
    <property type="match status" value="1"/>
</dbReference>